<name>A0A2D2D1G0_METT3</name>
<comment type="subcellular location">
    <subcellularLocation>
        <location evidence="1">Cell outer membrane</location>
    </subcellularLocation>
</comment>
<evidence type="ECO:0000313" key="4">
    <source>
        <dbReference type="EMBL" id="ATQ68833.1"/>
    </source>
</evidence>
<evidence type="ECO:0000256" key="1">
    <source>
        <dbReference type="ARBA" id="ARBA00004442"/>
    </source>
</evidence>
<sequence length="77" mass="8452">MFNPSYRYNENVLVYGSLARGEKSGAVNANARPSLDSASNFKGFQPVIIKPEITWDYEVGAETNRIDGKPTRSSTPA</sequence>
<dbReference type="Gene3D" id="2.40.170.20">
    <property type="entry name" value="TonB-dependent receptor, beta-barrel domain"/>
    <property type="match status" value="1"/>
</dbReference>
<proteinExistence type="predicted"/>
<evidence type="ECO:0000256" key="2">
    <source>
        <dbReference type="ARBA" id="ARBA00023136"/>
    </source>
</evidence>
<dbReference type="STRING" id="595536.GCA_000178815_02412"/>
<dbReference type="AlphaFoldDB" id="A0A2D2D1G0"/>
<reference evidence="5" key="1">
    <citation type="submission" date="2017-10" db="EMBL/GenBank/DDBJ databases">
        <title>Completed PacBio SMRT sequence of Methylosinus trichosporium OB3b reveals presence of a third large plasmid.</title>
        <authorList>
            <person name="Charles T.C."/>
            <person name="Lynch M.D.J."/>
            <person name="Heil J.R."/>
            <person name="Cheng J."/>
        </authorList>
    </citation>
    <scope>NUCLEOTIDE SEQUENCE [LARGE SCALE GENOMIC DNA]</scope>
    <source>
        <strain evidence="5">OB3b</strain>
    </source>
</reference>
<dbReference type="GO" id="GO:0009279">
    <property type="term" value="C:cell outer membrane"/>
    <property type="evidence" value="ECO:0007669"/>
    <property type="project" value="UniProtKB-SubCell"/>
</dbReference>
<keyword evidence="2" id="KW-0472">Membrane</keyword>
<dbReference type="RefSeq" id="WP_004448500.1">
    <property type="nucleotide sequence ID" value="NZ_ADVE02000001.1"/>
</dbReference>
<accession>A0A2D2D1G0</accession>
<protein>
    <submittedName>
        <fullName evidence="4">TonB-dependent receptor</fullName>
    </submittedName>
</protein>
<keyword evidence="3" id="KW-0998">Cell outer membrane</keyword>
<evidence type="ECO:0000313" key="5">
    <source>
        <dbReference type="Proteomes" id="UP000230709"/>
    </source>
</evidence>
<evidence type="ECO:0000256" key="3">
    <source>
        <dbReference type="ARBA" id="ARBA00023237"/>
    </source>
</evidence>
<keyword evidence="4" id="KW-0675">Receptor</keyword>
<dbReference type="InterPro" id="IPR036942">
    <property type="entry name" value="Beta-barrel_TonB_sf"/>
</dbReference>
<dbReference type="Proteomes" id="UP000230709">
    <property type="component" value="Chromosome"/>
</dbReference>
<gene>
    <name evidence="4" type="ORF">CQW49_13775</name>
</gene>
<dbReference type="EMBL" id="CP023737">
    <property type="protein sequence ID" value="ATQ68833.1"/>
    <property type="molecule type" value="Genomic_DNA"/>
</dbReference>
<dbReference type="KEGG" id="mtw:CQW49_13775"/>
<dbReference type="SUPFAM" id="SSF56935">
    <property type="entry name" value="Porins"/>
    <property type="match status" value="1"/>
</dbReference>
<keyword evidence="5" id="KW-1185">Reference proteome</keyword>
<organism evidence="4 5">
    <name type="scientific">Methylosinus trichosporium (strain ATCC 35070 / NCIMB 11131 / UNIQEM 75 / OB3b)</name>
    <dbReference type="NCBI Taxonomy" id="595536"/>
    <lineage>
        <taxon>Bacteria</taxon>
        <taxon>Pseudomonadati</taxon>
        <taxon>Pseudomonadota</taxon>
        <taxon>Alphaproteobacteria</taxon>
        <taxon>Hyphomicrobiales</taxon>
        <taxon>Methylocystaceae</taxon>
        <taxon>Methylosinus</taxon>
    </lineage>
</organism>